<dbReference type="InterPro" id="IPR013783">
    <property type="entry name" value="Ig-like_fold"/>
</dbReference>
<evidence type="ECO:0000313" key="3">
    <source>
        <dbReference type="RefSeq" id="XP_028144992.1"/>
    </source>
</evidence>
<dbReference type="PROSITE" id="PS50835">
    <property type="entry name" value="IG_LIKE"/>
    <property type="match status" value="2"/>
</dbReference>
<dbReference type="SUPFAM" id="SSF48726">
    <property type="entry name" value="Immunoglobulin"/>
    <property type="match status" value="2"/>
</dbReference>
<proteinExistence type="predicted"/>
<evidence type="ECO:0000256" key="1">
    <source>
        <dbReference type="SAM" id="SignalP"/>
    </source>
</evidence>
<dbReference type="InterPro" id="IPR003599">
    <property type="entry name" value="Ig_sub"/>
</dbReference>
<sequence>MLTYVFGIAIVLLSSTDCEASDDHTVNVSLPRYVEVGKNVTIHCDYSPDNNIYSVKWYMGQYEIFRWIPNDVPHKQVFPLNGVSVDINNSSGNNLVLNNLQTIATGRYICEVTWEAPLFQSINRGKLMFVFEKPKGEPVLTVDNDKVSCTSPPAHPRPSIIWFLNGVQTMGTPPRTKQNDRQLKNFFSLFTVGNETSTHDHANLTCVVQIGDIYRAQKSIIL</sequence>
<organism evidence="3">
    <name type="scientific">Diabrotica virgifera virgifera</name>
    <name type="common">western corn rootworm</name>
    <dbReference type="NCBI Taxonomy" id="50390"/>
    <lineage>
        <taxon>Eukaryota</taxon>
        <taxon>Metazoa</taxon>
        <taxon>Ecdysozoa</taxon>
        <taxon>Arthropoda</taxon>
        <taxon>Hexapoda</taxon>
        <taxon>Insecta</taxon>
        <taxon>Pterygota</taxon>
        <taxon>Neoptera</taxon>
        <taxon>Endopterygota</taxon>
        <taxon>Coleoptera</taxon>
        <taxon>Polyphaga</taxon>
        <taxon>Cucujiformia</taxon>
        <taxon>Chrysomeloidea</taxon>
        <taxon>Chrysomelidae</taxon>
        <taxon>Galerucinae</taxon>
        <taxon>Diabroticina</taxon>
        <taxon>Diabroticites</taxon>
        <taxon>Diabrotica</taxon>
    </lineage>
</organism>
<feature type="chain" id="PRO_5028327217" evidence="1">
    <location>
        <begin position="21"/>
        <end position="222"/>
    </location>
</feature>
<evidence type="ECO:0000259" key="2">
    <source>
        <dbReference type="PROSITE" id="PS50835"/>
    </source>
</evidence>
<accession>A0A6P7GFR4</accession>
<protein>
    <submittedName>
        <fullName evidence="3">Uncharacterized protein LOC114338590</fullName>
    </submittedName>
</protein>
<dbReference type="InParanoid" id="A0A6P7GFR4"/>
<gene>
    <name evidence="3" type="primary">LOC114338590</name>
</gene>
<feature type="domain" description="Ig-like" evidence="2">
    <location>
        <begin position="117"/>
        <end position="221"/>
    </location>
</feature>
<dbReference type="InterPro" id="IPR036179">
    <property type="entry name" value="Ig-like_dom_sf"/>
</dbReference>
<dbReference type="AlphaFoldDB" id="A0A6P7GFR4"/>
<dbReference type="PANTHER" id="PTHR21261">
    <property type="entry name" value="BEAT PROTEIN"/>
    <property type="match status" value="1"/>
</dbReference>
<feature type="domain" description="Ig-like" evidence="2">
    <location>
        <begin position="37"/>
        <end position="113"/>
    </location>
</feature>
<dbReference type="RefSeq" id="XP_028144992.1">
    <property type="nucleotide sequence ID" value="XM_028289191.1"/>
</dbReference>
<feature type="signal peptide" evidence="1">
    <location>
        <begin position="1"/>
        <end position="20"/>
    </location>
</feature>
<dbReference type="InterPro" id="IPR007110">
    <property type="entry name" value="Ig-like_dom"/>
</dbReference>
<dbReference type="Gene3D" id="2.60.40.10">
    <property type="entry name" value="Immunoglobulins"/>
    <property type="match status" value="2"/>
</dbReference>
<name>A0A6P7GFR4_DIAVI</name>
<keyword evidence="1" id="KW-0732">Signal</keyword>
<dbReference type="SMART" id="SM00409">
    <property type="entry name" value="IG"/>
    <property type="match status" value="1"/>
</dbReference>
<dbReference type="PANTHER" id="PTHR21261:SF15">
    <property type="entry name" value="BEATEN PATH IIIA, ISOFORM D-RELATED"/>
    <property type="match status" value="1"/>
</dbReference>
<reference evidence="3" key="1">
    <citation type="submission" date="2025-08" db="UniProtKB">
        <authorList>
            <consortium name="RefSeq"/>
        </authorList>
    </citation>
    <scope>IDENTIFICATION</scope>
    <source>
        <tissue evidence="3">Whole insect</tissue>
    </source>
</reference>